<proteinExistence type="predicted"/>
<dbReference type="GO" id="GO:0005737">
    <property type="term" value="C:cytoplasm"/>
    <property type="evidence" value="ECO:0007669"/>
    <property type="project" value="TreeGrafter"/>
</dbReference>
<dbReference type="PANTHER" id="PTHR24419">
    <property type="entry name" value="INTERLEUKIN-1 RECEPTOR-ASSOCIATED KINASE"/>
    <property type="match status" value="1"/>
</dbReference>
<dbReference type="GO" id="GO:0005524">
    <property type="term" value="F:ATP binding"/>
    <property type="evidence" value="ECO:0007669"/>
    <property type="project" value="UniProtKB-UniRule"/>
</dbReference>
<feature type="compositionally biased region" description="Polar residues" evidence="2">
    <location>
        <begin position="116"/>
        <end position="127"/>
    </location>
</feature>
<accession>A0AAN6IUW5</accession>
<dbReference type="PROSITE" id="PS00107">
    <property type="entry name" value="PROTEIN_KINASE_ATP"/>
    <property type="match status" value="1"/>
</dbReference>
<dbReference type="GO" id="GO:0000278">
    <property type="term" value="P:mitotic cell cycle"/>
    <property type="evidence" value="ECO:0007669"/>
    <property type="project" value="TreeGrafter"/>
</dbReference>
<dbReference type="Gene3D" id="3.30.200.20">
    <property type="entry name" value="Phosphorylase Kinase, domain 1"/>
    <property type="match status" value="1"/>
</dbReference>
<dbReference type="PANTHER" id="PTHR24419:SF18">
    <property type="entry name" value="SERINE_THREONINE-PROTEIN KINASE HASPIN"/>
    <property type="match status" value="1"/>
</dbReference>
<sequence>MHRKSTVKMADSGPLEELKNYHRPTTAKKTYGKKKKTATAAHTRAMHFELFGGGGGEDEKENEIENKIVDEMEKLTMENDTESDPVPDPSPQPTGSQEQEQALPVRHKPDPDSALQPASGQEQTSPVKSKADPAKQKTRKVRGRRADPPIQPEQEQALPEKPKADPAKQKNPRLRGRLPNPPTEPDQEQILPAKADPGPAEQNPKRPARRADPPIHPGQEETVPPKADPDPPVQLDQDQALPVKANPAKQNPKLRGRRKVATSRKMATLTPDKRQKLEPLLAQIEQRYVRDFWEFGQVLARRYLVQKLGEGAYGDVFRLRPTDLDEAMIVRERGGLVIKVIPFTVDQSDSDDISDLEAVTREITILQTLDPLPGFPRCRGVHVVSGEYPDVLIDAFRDYQNEHDHSAINEEPSNADAANRLYVVIEMDDAGVPMHKVKQPSAFQVFDIFWKTAIILANAEGLLEFEHRDLHNGNICIKASRRNGPTDVRQEVVEDMEEEPEVTLGLSNLQVTIIDFTFARAKVGQDSDEARVVFDPIEYWEDCSARGQSESDNKQYDTYRKVRDWAKVVEDRAKATAALEGVGYLDVHKYARYLPKSNVMWLGYLIGDLLSRSAVGRGACLPGSSRAAKRLQLNIWRTLEGVNAYVNAQNPTMMPESASDLLATSVSNGWLSHADLAAFRDQLSE</sequence>
<gene>
    <name evidence="4" type="ORF">HRR80_004878</name>
</gene>
<feature type="region of interest" description="Disordered" evidence="2">
    <location>
        <begin position="1"/>
        <end position="40"/>
    </location>
</feature>
<keyword evidence="1" id="KW-0547">Nucleotide-binding</keyword>
<dbReference type="InterPro" id="IPR011009">
    <property type="entry name" value="Kinase-like_dom_sf"/>
</dbReference>
<name>A0AAN6IUW5_EXODE</name>
<evidence type="ECO:0000259" key="3">
    <source>
        <dbReference type="PROSITE" id="PS50011"/>
    </source>
</evidence>
<feature type="compositionally biased region" description="Basic residues" evidence="2">
    <location>
        <begin position="252"/>
        <end position="262"/>
    </location>
</feature>
<organism evidence="4 5">
    <name type="scientific">Exophiala dermatitidis</name>
    <name type="common">Black yeast-like fungus</name>
    <name type="synonym">Wangiella dermatitidis</name>
    <dbReference type="NCBI Taxonomy" id="5970"/>
    <lineage>
        <taxon>Eukaryota</taxon>
        <taxon>Fungi</taxon>
        <taxon>Dikarya</taxon>
        <taxon>Ascomycota</taxon>
        <taxon>Pezizomycotina</taxon>
        <taxon>Eurotiomycetes</taxon>
        <taxon>Chaetothyriomycetidae</taxon>
        <taxon>Chaetothyriales</taxon>
        <taxon>Herpotrichiellaceae</taxon>
        <taxon>Exophiala</taxon>
    </lineage>
</organism>
<evidence type="ECO:0000313" key="5">
    <source>
        <dbReference type="Proteomes" id="UP001161757"/>
    </source>
</evidence>
<dbReference type="SUPFAM" id="SSF56112">
    <property type="entry name" value="Protein kinase-like (PK-like)"/>
    <property type="match status" value="1"/>
</dbReference>
<evidence type="ECO:0000256" key="2">
    <source>
        <dbReference type="SAM" id="MobiDB-lite"/>
    </source>
</evidence>
<dbReference type="Proteomes" id="UP001161757">
    <property type="component" value="Unassembled WGS sequence"/>
</dbReference>
<dbReference type="GO" id="GO:0072354">
    <property type="term" value="F:histone H3T3 kinase activity"/>
    <property type="evidence" value="ECO:0007669"/>
    <property type="project" value="TreeGrafter"/>
</dbReference>
<dbReference type="GO" id="GO:0035556">
    <property type="term" value="P:intracellular signal transduction"/>
    <property type="evidence" value="ECO:0007669"/>
    <property type="project" value="TreeGrafter"/>
</dbReference>
<feature type="binding site" evidence="1">
    <location>
        <position position="339"/>
    </location>
    <ligand>
        <name>ATP</name>
        <dbReference type="ChEBI" id="CHEBI:30616"/>
    </ligand>
</feature>
<keyword evidence="1" id="KW-0067">ATP-binding</keyword>
<protein>
    <recommendedName>
        <fullName evidence="3">Protein kinase domain-containing protein</fullName>
    </recommendedName>
</protein>
<feature type="compositionally biased region" description="Basic and acidic residues" evidence="2">
    <location>
        <begin position="158"/>
        <end position="168"/>
    </location>
</feature>
<feature type="compositionally biased region" description="Basic residues" evidence="2">
    <location>
        <begin position="21"/>
        <end position="37"/>
    </location>
</feature>
<feature type="compositionally biased region" description="Basic and acidic residues" evidence="2">
    <location>
        <begin position="68"/>
        <end position="77"/>
    </location>
</feature>
<dbReference type="InterPro" id="IPR000719">
    <property type="entry name" value="Prot_kinase_dom"/>
</dbReference>
<dbReference type="PROSITE" id="PS50011">
    <property type="entry name" value="PROTEIN_KINASE_DOM"/>
    <property type="match status" value="1"/>
</dbReference>
<reference evidence="4" key="1">
    <citation type="submission" date="2023-01" db="EMBL/GenBank/DDBJ databases">
        <title>Exophiala dermititidis isolated from Cystic Fibrosis Patient.</title>
        <authorList>
            <person name="Kurbessoian T."/>
            <person name="Crocker A."/>
            <person name="Murante D."/>
            <person name="Hogan D.A."/>
            <person name="Stajich J.E."/>
        </authorList>
    </citation>
    <scope>NUCLEOTIDE SEQUENCE</scope>
    <source>
        <strain evidence="4">Ex8</strain>
    </source>
</reference>
<dbReference type="Pfam" id="PF12330">
    <property type="entry name" value="Haspin_kinase"/>
    <property type="match status" value="1"/>
</dbReference>
<feature type="domain" description="Protein kinase" evidence="3">
    <location>
        <begin position="302"/>
        <end position="685"/>
    </location>
</feature>
<dbReference type="Gene3D" id="1.10.510.10">
    <property type="entry name" value="Transferase(Phosphotransferase) domain 1"/>
    <property type="match status" value="1"/>
</dbReference>
<dbReference type="GO" id="GO:0005634">
    <property type="term" value="C:nucleus"/>
    <property type="evidence" value="ECO:0007669"/>
    <property type="project" value="TreeGrafter"/>
</dbReference>
<feature type="compositionally biased region" description="Low complexity" evidence="2">
    <location>
        <begin position="233"/>
        <end position="242"/>
    </location>
</feature>
<comment type="caution">
    <text evidence="4">The sequence shown here is derived from an EMBL/GenBank/DDBJ whole genome shotgun (WGS) entry which is preliminary data.</text>
</comment>
<dbReference type="InterPro" id="IPR017441">
    <property type="entry name" value="Protein_kinase_ATP_BS"/>
</dbReference>
<feature type="region of interest" description="Disordered" evidence="2">
    <location>
        <begin position="68"/>
        <end position="271"/>
    </location>
</feature>
<evidence type="ECO:0000313" key="4">
    <source>
        <dbReference type="EMBL" id="KAJ8991547.1"/>
    </source>
</evidence>
<dbReference type="EMBL" id="JAJGCB010000008">
    <property type="protein sequence ID" value="KAJ8991547.1"/>
    <property type="molecule type" value="Genomic_DNA"/>
</dbReference>
<dbReference type="AlphaFoldDB" id="A0AAN6IUW5"/>
<evidence type="ECO:0000256" key="1">
    <source>
        <dbReference type="PROSITE-ProRule" id="PRU10141"/>
    </source>
</evidence>